<sequence length="234" mass="25234">MTSTARRADATSPALSLSLRVALLESLVVGRSQLGNGVSAASDANISSTSRSILSRTLQAQEKLDEALKPHRPVSQFAADYSHNRPYLIPSFATLGGGTSLTSSQDAGKGEGEEQALPGGTTMTPQTQVALLLEAEQDLRDLERDLRQCQTLDERGVAGAGKLADHEALTPKVEELKASASKKSKDDNALEEQVMSLVEDYSRYVESISQLFIHWDHALNDLELQVGAMERSRA</sequence>
<evidence type="ECO:0000313" key="2">
    <source>
        <dbReference type="EMBL" id="PWN88219.1"/>
    </source>
</evidence>
<dbReference type="OrthoDB" id="3365926at2759"/>
<dbReference type="Pfam" id="PF07426">
    <property type="entry name" value="Dynactin_p22"/>
    <property type="match status" value="1"/>
</dbReference>
<gene>
    <name evidence="2" type="ORF">FA10DRAFT_268429</name>
</gene>
<evidence type="ECO:0000313" key="3">
    <source>
        <dbReference type="Proteomes" id="UP000245768"/>
    </source>
</evidence>
<proteinExistence type="predicted"/>
<feature type="region of interest" description="Disordered" evidence="1">
    <location>
        <begin position="99"/>
        <end position="122"/>
    </location>
</feature>
<organism evidence="2 3">
    <name type="scientific">Acaromyces ingoldii</name>
    <dbReference type="NCBI Taxonomy" id="215250"/>
    <lineage>
        <taxon>Eukaryota</taxon>
        <taxon>Fungi</taxon>
        <taxon>Dikarya</taxon>
        <taxon>Basidiomycota</taxon>
        <taxon>Ustilaginomycotina</taxon>
        <taxon>Exobasidiomycetes</taxon>
        <taxon>Exobasidiales</taxon>
        <taxon>Cryptobasidiaceae</taxon>
        <taxon>Acaromyces</taxon>
    </lineage>
</organism>
<dbReference type="GO" id="GO:0061640">
    <property type="term" value="P:cytoskeleton-dependent cytokinesis"/>
    <property type="evidence" value="ECO:0007669"/>
    <property type="project" value="InterPro"/>
</dbReference>
<dbReference type="RefSeq" id="XP_025375417.1">
    <property type="nucleotide sequence ID" value="XM_025522327.1"/>
</dbReference>
<accession>A0A316YG78</accession>
<dbReference type="STRING" id="215250.A0A316YG78"/>
<name>A0A316YG78_9BASI</name>
<dbReference type="GeneID" id="37044243"/>
<dbReference type="InterPro" id="IPR009991">
    <property type="entry name" value="DCTN3"/>
</dbReference>
<reference evidence="2 3" key="1">
    <citation type="journal article" date="2018" name="Mol. Biol. Evol.">
        <title>Broad Genomic Sampling Reveals a Smut Pathogenic Ancestry of the Fungal Clade Ustilaginomycotina.</title>
        <authorList>
            <person name="Kijpornyongpan T."/>
            <person name="Mondo S.J."/>
            <person name="Barry K."/>
            <person name="Sandor L."/>
            <person name="Lee J."/>
            <person name="Lipzen A."/>
            <person name="Pangilinan J."/>
            <person name="LaButti K."/>
            <person name="Hainaut M."/>
            <person name="Henrissat B."/>
            <person name="Grigoriev I.V."/>
            <person name="Spatafora J.W."/>
            <person name="Aime M.C."/>
        </authorList>
    </citation>
    <scope>NUCLEOTIDE SEQUENCE [LARGE SCALE GENOMIC DNA]</scope>
    <source>
        <strain evidence="2 3">MCA 4198</strain>
    </source>
</reference>
<dbReference type="InParanoid" id="A0A316YG78"/>
<dbReference type="EMBL" id="KZ819638">
    <property type="protein sequence ID" value="PWN88219.1"/>
    <property type="molecule type" value="Genomic_DNA"/>
</dbReference>
<evidence type="ECO:0000256" key="1">
    <source>
        <dbReference type="SAM" id="MobiDB-lite"/>
    </source>
</evidence>
<dbReference type="Proteomes" id="UP000245768">
    <property type="component" value="Unassembled WGS sequence"/>
</dbReference>
<keyword evidence="3" id="KW-1185">Reference proteome</keyword>
<dbReference type="AlphaFoldDB" id="A0A316YG78"/>
<protein>
    <submittedName>
        <fullName evidence="2">Uncharacterized protein</fullName>
    </submittedName>
</protein>
<dbReference type="GO" id="GO:0005869">
    <property type="term" value="C:dynactin complex"/>
    <property type="evidence" value="ECO:0007669"/>
    <property type="project" value="InterPro"/>
</dbReference>